<feature type="transmembrane region" description="Helical" evidence="5">
    <location>
        <begin position="87"/>
        <end position="114"/>
    </location>
</feature>
<comment type="caution">
    <text evidence="6">The sequence shown here is derived from an EMBL/GenBank/DDBJ whole genome shotgun (WGS) entry which is preliminary data.</text>
</comment>
<evidence type="ECO:0000256" key="2">
    <source>
        <dbReference type="ARBA" id="ARBA00022692"/>
    </source>
</evidence>
<sequence length="362" mass="37172">MAEVFNPMAHLLGGLALLVASVAGVAIPSLLRLNPRRSGSLEMGVRLGTCFGFGTILSTAVVHMLPSAVHSLLAAGPDAYGDAYPQLAYYIILASLLGMHFLDWAVAAAAPALLPSGMAHHHAHACADPECEPDEPGPNGAALGAPSQSDLLVALASGELDPQRDPEDLAAPQRHVSWVDGDVRAGAGPAHRPPPRATHGDTLGLILLELGVSVHSVFIGIGLGVARGAVFRTLLAALCLHQFFEGLALGGAAADVAATANLNAVLTAVFALSTPTGVLVGVTLRETAGKRSATATTLEGSLEACATGVLLYVSLVQLLAPHMSRAAWLRRCGPGAASGRLPRALARRRRHGLSRALGLIAR</sequence>
<dbReference type="AlphaFoldDB" id="A0AAD9IM46"/>
<evidence type="ECO:0000313" key="6">
    <source>
        <dbReference type="EMBL" id="KAK2079130.1"/>
    </source>
</evidence>
<evidence type="ECO:0000256" key="4">
    <source>
        <dbReference type="ARBA" id="ARBA00023136"/>
    </source>
</evidence>
<protein>
    <submittedName>
        <fullName evidence="6">Uncharacterized protein</fullName>
    </submittedName>
</protein>
<name>A0AAD9IM46_PROWI</name>
<feature type="transmembrane region" description="Helical" evidence="5">
    <location>
        <begin position="12"/>
        <end position="31"/>
    </location>
</feature>
<feature type="transmembrane region" description="Helical" evidence="5">
    <location>
        <begin position="202"/>
        <end position="223"/>
    </location>
</feature>
<feature type="transmembrane region" description="Helical" evidence="5">
    <location>
        <begin position="43"/>
        <end position="67"/>
    </location>
</feature>
<comment type="subcellular location">
    <subcellularLocation>
        <location evidence="1">Membrane</location>
        <topology evidence="1">Multi-pass membrane protein</topology>
    </subcellularLocation>
</comment>
<accession>A0AAD9IM46</accession>
<keyword evidence="3 5" id="KW-1133">Transmembrane helix</keyword>
<dbReference type="EMBL" id="JASFZW010000003">
    <property type="protein sequence ID" value="KAK2079130.1"/>
    <property type="molecule type" value="Genomic_DNA"/>
</dbReference>
<keyword evidence="2 5" id="KW-0812">Transmembrane</keyword>
<dbReference type="PANTHER" id="PTHR11040:SF44">
    <property type="entry name" value="PROTEIN ZNTC-RELATED"/>
    <property type="match status" value="1"/>
</dbReference>
<reference evidence="6" key="1">
    <citation type="submission" date="2021-01" db="EMBL/GenBank/DDBJ databases">
        <authorList>
            <person name="Eckstrom K.M.E."/>
        </authorList>
    </citation>
    <scope>NUCLEOTIDE SEQUENCE</scope>
    <source>
        <strain evidence="6">UVCC 0001</strain>
    </source>
</reference>
<dbReference type="Pfam" id="PF02535">
    <property type="entry name" value="Zip"/>
    <property type="match status" value="1"/>
</dbReference>
<evidence type="ECO:0000313" key="7">
    <source>
        <dbReference type="Proteomes" id="UP001255856"/>
    </source>
</evidence>
<keyword evidence="4 5" id="KW-0472">Membrane</keyword>
<evidence type="ECO:0000256" key="3">
    <source>
        <dbReference type="ARBA" id="ARBA00022989"/>
    </source>
</evidence>
<proteinExistence type="predicted"/>
<dbReference type="GO" id="GO:0005385">
    <property type="term" value="F:zinc ion transmembrane transporter activity"/>
    <property type="evidence" value="ECO:0007669"/>
    <property type="project" value="TreeGrafter"/>
</dbReference>
<dbReference type="GO" id="GO:0005886">
    <property type="term" value="C:plasma membrane"/>
    <property type="evidence" value="ECO:0007669"/>
    <property type="project" value="TreeGrafter"/>
</dbReference>
<dbReference type="Proteomes" id="UP001255856">
    <property type="component" value="Unassembled WGS sequence"/>
</dbReference>
<dbReference type="InterPro" id="IPR003689">
    <property type="entry name" value="ZIP"/>
</dbReference>
<feature type="transmembrane region" description="Helical" evidence="5">
    <location>
        <begin position="262"/>
        <end position="281"/>
    </location>
</feature>
<gene>
    <name evidence="6" type="ORF">QBZ16_002821</name>
</gene>
<keyword evidence="7" id="KW-1185">Reference proteome</keyword>
<dbReference type="PANTHER" id="PTHR11040">
    <property type="entry name" value="ZINC/IRON TRANSPORTER"/>
    <property type="match status" value="1"/>
</dbReference>
<evidence type="ECO:0000256" key="5">
    <source>
        <dbReference type="SAM" id="Phobius"/>
    </source>
</evidence>
<organism evidence="6 7">
    <name type="scientific">Prototheca wickerhamii</name>
    <dbReference type="NCBI Taxonomy" id="3111"/>
    <lineage>
        <taxon>Eukaryota</taxon>
        <taxon>Viridiplantae</taxon>
        <taxon>Chlorophyta</taxon>
        <taxon>core chlorophytes</taxon>
        <taxon>Trebouxiophyceae</taxon>
        <taxon>Chlorellales</taxon>
        <taxon>Chlorellaceae</taxon>
        <taxon>Prototheca</taxon>
    </lineage>
</organism>
<evidence type="ECO:0000256" key="1">
    <source>
        <dbReference type="ARBA" id="ARBA00004141"/>
    </source>
</evidence>